<feature type="transmembrane region" description="Helical" evidence="1">
    <location>
        <begin position="31"/>
        <end position="50"/>
    </location>
</feature>
<accession>A0AAD6VS11</accession>
<proteinExistence type="predicted"/>
<evidence type="ECO:0000313" key="2">
    <source>
        <dbReference type="EMBL" id="KAJ7220235.1"/>
    </source>
</evidence>
<dbReference type="AlphaFoldDB" id="A0AAD6VS11"/>
<organism evidence="2 3">
    <name type="scientific">Mycena pura</name>
    <dbReference type="NCBI Taxonomy" id="153505"/>
    <lineage>
        <taxon>Eukaryota</taxon>
        <taxon>Fungi</taxon>
        <taxon>Dikarya</taxon>
        <taxon>Basidiomycota</taxon>
        <taxon>Agaricomycotina</taxon>
        <taxon>Agaricomycetes</taxon>
        <taxon>Agaricomycetidae</taxon>
        <taxon>Agaricales</taxon>
        <taxon>Marasmiineae</taxon>
        <taxon>Mycenaceae</taxon>
        <taxon>Mycena</taxon>
    </lineage>
</organism>
<gene>
    <name evidence="2" type="ORF">GGX14DRAFT_586219</name>
</gene>
<name>A0AAD6VS11_9AGAR</name>
<keyword evidence="1" id="KW-0472">Membrane</keyword>
<keyword evidence="3" id="KW-1185">Reference proteome</keyword>
<evidence type="ECO:0000256" key="1">
    <source>
        <dbReference type="SAM" id="Phobius"/>
    </source>
</evidence>
<keyword evidence="1" id="KW-1133">Transmembrane helix</keyword>
<comment type="caution">
    <text evidence="2">The sequence shown here is derived from an EMBL/GenBank/DDBJ whole genome shotgun (WGS) entry which is preliminary data.</text>
</comment>
<reference evidence="2" key="1">
    <citation type="submission" date="2023-03" db="EMBL/GenBank/DDBJ databases">
        <title>Massive genome expansion in bonnet fungi (Mycena s.s.) driven by repeated elements and novel gene families across ecological guilds.</title>
        <authorList>
            <consortium name="Lawrence Berkeley National Laboratory"/>
            <person name="Harder C.B."/>
            <person name="Miyauchi S."/>
            <person name="Viragh M."/>
            <person name="Kuo A."/>
            <person name="Thoen E."/>
            <person name="Andreopoulos B."/>
            <person name="Lu D."/>
            <person name="Skrede I."/>
            <person name="Drula E."/>
            <person name="Henrissat B."/>
            <person name="Morin E."/>
            <person name="Kohler A."/>
            <person name="Barry K."/>
            <person name="LaButti K."/>
            <person name="Morin E."/>
            <person name="Salamov A."/>
            <person name="Lipzen A."/>
            <person name="Mereny Z."/>
            <person name="Hegedus B."/>
            <person name="Baldrian P."/>
            <person name="Stursova M."/>
            <person name="Weitz H."/>
            <person name="Taylor A."/>
            <person name="Grigoriev I.V."/>
            <person name="Nagy L.G."/>
            <person name="Martin F."/>
            <person name="Kauserud H."/>
        </authorList>
    </citation>
    <scope>NUCLEOTIDE SEQUENCE</scope>
    <source>
        <strain evidence="2">9144</strain>
    </source>
</reference>
<sequence length="189" mass="20893">MSRNRLSLCRRVAYAPTSACSRRKKSATRRFSLDLLANILYPSAAIVFLVPPYDVMCARPLERRIQGEAGGSGARAALAAVSAGCWIYKERKCVRWGACRAPRDAKTPARAEGAGHETTHRIGAPNRTEVQARLPLAVSTSARRLPAGNYLLSRLWTPPSFLGDNDNRFAESRMRRIPAGPIDTFHKFL</sequence>
<protein>
    <submittedName>
        <fullName evidence="2">Uncharacterized protein</fullName>
    </submittedName>
</protein>
<evidence type="ECO:0000313" key="3">
    <source>
        <dbReference type="Proteomes" id="UP001219525"/>
    </source>
</evidence>
<keyword evidence="1" id="KW-0812">Transmembrane</keyword>
<dbReference type="EMBL" id="JARJCW010000010">
    <property type="protein sequence ID" value="KAJ7220235.1"/>
    <property type="molecule type" value="Genomic_DNA"/>
</dbReference>
<dbReference type="Proteomes" id="UP001219525">
    <property type="component" value="Unassembled WGS sequence"/>
</dbReference>